<gene>
    <name evidence="2" type="ORF">C2E20_8592</name>
</gene>
<keyword evidence="2" id="KW-0969">Cilium</keyword>
<dbReference type="Proteomes" id="UP000239649">
    <property type="component" value="Unassembled WGS sequence"/>
</dbReference>
<reference evidence="2 3" key="1">
    <citation type="journal article" date="2018" name="Plant J.">
        <title>Genome sequences of Chlorella sorokiniana UTEX 1602 and Micractinium conductrix SAG 241.80: implications to maltose excretion by a green alga.</title>
        <authorList>
            <person name="Arriola M.B."/>
            <person name="Velmurugan N."/>
            <person name="Zhang Y."/>
            <person name="Plunkett M.H."/>
            <person name="Hondzo H."/>
            <person name="Barney B.M."/>
        </authorList>
    </citation>
    <scope>NUCLEOTIDE SEQUENCE [LARGE SCALE GENOMIC DNA]</scope>
    <source>
        <strain evidence="2 3">SAG 241.80</strain>
    </source>
</reference>
<keyword evidence="2" id="KW-0282">Flagellum</keyword>
<dbReference type="AlphaFoldDB" id="A0A2P6V112"/>
<feature type="region of interest" description="Disordered" evidence="1">
    <location>
        <begin position="1"/>
        <end position="21"/>
    </location>
</feature>
<keyword evidence="2" id="KW-0966">Cell projection</keyword>
<evidence type="ECO:0000256" key="1">
    <source>
        <dbReference type="SAM" id="MobiDB-lite"/>
    </source>
</evidence>
<name>A0A2P6V112_9CHLO</name>
<feature type="compositionally biased region" description="Basic residues" evidence="1">
    <location>
        <begin position="47"/>
        <end position="56"/>
    </location>
</feature>
<feature type="region of interest" description="Disordered" evidence="1">
    <location>
        <begin position="45"/>
        <end position="67"/>
    </location>
</feature>
<dbReference type="EMBL" id="LHPF02000048">
    <property type="protein sequence ID" value="PSC67776.1"/>
    <property type="molecule type" value="Genomic_DNA"/>
</dbReference>
<protein>
    <submittedName>
        <fullName evidence="2">Flagellar hook capping</fullName>
    </submittedName>
</protein>
<accession>A0A2P6V112</accession>
<comment type="caution">
    <text evidence="2">The sequence shown here is derived from an EMBL/GenBank/DDBJ whole genome shotgun (WGS) entry which is preliminary data.</text>
</comment>
<evidence type="ECO:0000313" key="2">
    <source>
        <dbReference type="EMBL" id="PSC67776.1"/>
    </source>
</evidence>
<sequence length="407" mass="44060">MPGDASAEPPAPQDNDEVPDVPFGLVATLSDADVEMLQRAVYTGPGAKHKPCRPPSRHGGCPPAAAAAAPQSYTDEEFAVQQSVVWSHRLAPTSKETYKQEYGKWKHYCDALTLDCIVWPFKKVGGFMAWTLARAVNMESSNVEGHVTAAANALAGLCWVQRGVPEPDDLRSSAFVKTWVLQAKSIHKLNIGSTSDLKTAMAKVLTKEEMGKMVDAFAGLVQKVGFPRAARAMFFIGAGTQAAWRRSDAAGLRYAGFAMSERLDCKPCSVQLLTSTHTFGKGWAQAEHPKRFAWFPGFWPPLCGMGLLTDVIVSNLRHEGHQVLHMLAQVWAGHLAQQHVLPLQQQAAGEAATPDQVSRWFQPLLLAAGSDKTALTHLSRNSGLVWAASAGILVAELLRMANIQGTC</sequence>
<organism evidence="2 3">
    <name type="scientific">Micractinium conductrix</name>
    <dbReference type="NCBI Taxonomy" id="554055"/>
    <lineage>
        <taxon>Eukaryota</taxon>
        <taxon>Viridiplantae</taxon>
        <taxon>Chlorophyta</taxon>
        <taxon>core chlorophytes</taxon>
        <taxon>Trebouxiophyceae</taxon>
        <taxon>Chlorellales</taxon>
        <taxon>Chlorellaceae</taxon>
        <taxon>Chlorella clade</taxon>
        <taxon>Micractinium</taxon>
    </lineage>
</organism>
<keyword evidence="3" id="KW-1185">Reference proteome</keyword>
<evidence type="ECO:0000313" key="3">
    <source>
        <dbReference type="Proteomes" id="UP000239649"/>
    </source>
</evidence>
<proteinExistence type="predicted"/>